<evidence type="ECO:0000256" key="2">
    <source>
        <dbReference type="ARBA" id="ARBA00001947"/>
    </source>
</evidence>
<evidence type="ECO:0000256" key="3">
    <source>
        <dbReference type="ARBA" id="ARBA00009595"/>
    </source>
</evidence>
<evidence type="ECO:0000256" key="5">
    <source>
        <dbReference type="ARBA" id="ARBA00022801"/>
    </source>
</evidence>
<evidence type="ECO:0000313" key="11">
    <source>
        <dbReference type="Proteomes" id="UP001597079"/>
    </source>
</evidence>
<dbReference type="InterPro" id="IPR000086">
    <property type="entry name" value="NUDIX_hydrolase_dom"/>
</dbReference>
<dbReference type="InterPro" id="IPR050241">
    <property type="entry name" value="NAD-cap_RNA_hydrolase_NudC"/>
</dbReference>
<feature type="domain" description="Nudix hydrolase" evidence="9">
    <location>
        <begin position="31"/>
        <end position="169"/>
    </location>
</feature>
<evidence type="ECO:0000313" key="10">
    <source>
        <dbReference type="EMBL" id="MFD1673526.1"/>
    </source>
</evidence>
<dbReference type="InterPro" id="IPR020476">
    <property type="entry name" value="Nudix_hydrolase"/>
</dbReference>
<dbReference type="PANTHER" id="PTHR42904">
    <property type="entry name" value="NUDIX HYDROLASE, NUDC SUBFAMILY"/>
    <property type="match status" value="1"/>
</dbReference>
<evidence type="ECO:0000256" key="6">
    <source>
        <dbReference type="ARBA" id="ARBA00022842"/>
    </source>
</evidence>
<comment type="similarity">
    <text evidence="3">Belongs to the Nudix hydrolase family. NudC subfamily.</text>
</comment>
<name>A0ABW4JB14_9BACL</name>
<proteinExistence type="inferred from homology"/>
<dbReference type="Gene3D" id="3.90.79.10">
    <property type="entry name" value="Nucleoside Triphosphate Pyrophosphohydrolase"/>
    <property type="match status" value="1"/>
</dbReference>
<dbReference type="InterPro" id="IPR020084">
    <property type="entry name" value="NUDIX_hydrolase_CS"/>
</dbReference>
<dbReference type="SUPFAM" id="SSF55811">
    <property type="entry name" value="Nudix"/>
    <property type="match status" value="1"/>
</dbReference>
<gene>
    <name evidence="10" type="ORF">ACFSB2_02210</name>
</gene>
<evidence type="ECO:0000256" key="4">
    <source>
        <dbReference type="ARBA" id="ARBA00022723"/>
    </source>
</evidence>
<comment type="caution">
    <text evidence="10">The sequence shown here is derived from an EMBL/GenBank/DDBJ whole genome shotgun (WGS) entry which is preliminary data.</text>
</comment>
<dbReference type="EMBL" id="JBHUCX010000007">
    <property type="protein sequence ID" value="MFD1673526.1"/>
    <property type="molecule type" value="Genomic_DNA"/>
</dbReference>
<dbReference type="PROSITE" id="PS51462">
    <property type="entry name" value="NUDIX"/>
    <property type="match status" value="1"/>
</dbReference>
<keyword evidence="6" id="KW-0460">Magnesium</keyword>
<keyword evidence="5 8" id="KW-0378">Hydrolase</keyword>
<accession>A0ABW4JB14</accession>
<evidence type="ECO:0000256" key="7">
    <source>
        <dbReference type="ARBA" id="ARBA00023679"/>
    </source>
</evidence>
<dbReference type="Proteomes" id="UP001597079">
    <property type="component" value="Unassembled WGS sequence"/>
</dbReference>
<dbReference type="PANTHER" id="PTHR42904:SF6">
    <property type="entry name" value="NAD-CAPPED RNA HYDROLASE NUDT12"/>
    <property type="match status" value="1"/>
</dbReference>
<organism evidence="10 11">
    <name type="scientific">Alicyclobacillus fodiniaquatilis</name>
    <dbReference type="NCBI Taxonomy" id="1661150"/>
    <lineage>
        <taxon>Bacteria</taxon>
        <taxon>Bacillati</taxon>
        <taxon>Bacillota</taxon>
        <taxon>Bacilli</taxon>
        <taxon>Bacillales</taxon>
        <taxon>Alicyclobacillaceae</taxon>
        <taxon>Alicyclobacillus</taxon>
    </lineage>
</organism>
<keyword evidence="4" id="KW-0479">Metal-binding</keyword>
<keyword evidence="11" id="KW-1185">Reference proteome</keyword>
<reference evidence="11" key="1">
    <citation type="journal article" date="2019" name="Int. J. Syst. Evol. Microbiol.">
        <title>The Global Catalogue of Microorganisms (GCM) 10K type strain sequencing project: providing services to taxonomists for standard genome sequencing and annotation.</title>
        <authorList>
            <consortium name="The Broad Institute Genomics Platform"/>
            <consortium name="The Broad Institute Genome Sequencing Center for Infectious Disease"/>
            <person name="Wu L."/>
            <person name="Ma J."/>
        </authorList>
    </citation>
    <scope>NUCLEOTIDE SEQUENCE [LARGE SCALE GENOMIC DNA]</scope>
    <source>
        <strain evidence="11">CGMCC 1.12286</strain>
    </source>
</reference>
<evidence type="ECO:0000256" key="8">
    <source>
        <dbReference type="RuleBase" id="RU003476"/>
    </source>
</evidence>
<dbReference type="RefSeq" id="WP_377940956.1">
    <property type="nucleotide sequence ID" value="NZ_JBHUCX010000007.1"/>
</dbReference>
<dbReference type="PRINTS" id="PR00502">
    <property type="entry name" value="NUDIXFAMILY"/>
</dbReference>
<evidence type="ECO:0000256" key="1">
    <source>
        <dbReference type="ARBA" id="ARBA00001946"/>
    </source>
</evidence>
<dbReference type="PROSITE" id="PS00893">
    <property type="entry name" value="NUDIX_BOX"/>
    <property type="match status" value="1"/>
</dbReference>
<dbReference type="Pfam" id="PF00293">
    <property type="entry name" value="NUDIX"/>
    <property type="match status" value="1"/>
</dbReference>
<dbReference type="InterPro" id="IPR015797">
    <property type="entry name" value="NUDIX_hydrolase-like_dom_sf"/>
</dbReference>
<evidence type="ECO:0000259" key="9">
    <source>
        <dbReference type="PROSITE" id="PS51462"/>
    </source>
</evidence>
<sequence>MNFCGQCGGPLQLNINPDGAMKICPKCKWEWWNPPVPVVIAAVRDEQGHIVYTRNNKNFPVGAWGLVSGFVEQRETLEEAAVREVKEETGLDVRVVQYIGSFLGTYNPEQIYLSYLCEPMSGELNAGDDAEEVYKGPIDLNLFVPNSVAYKTVISLVKKIRTSGISNHSSF</sequence>
<comment type="cofactor">
    <cofactor evidence="2">
        <name>Zn(2+)</name>
        <dbReference type="ChEBI" id="CHEBI:29105"/>
    </cofactor>
</comment>
<comment type="cofactor">
    <cofactor evidence="1">
        <name>Mg(2+)</name>
        <dbReference type="ChEBI" id="CHEBI:18420"/>
    </cofactor>
</comment>
<comment type="catalytic activity">
    <reaction evidence="7">
        <text>a 5'-end NAD(+)-phospho-ribonucleoside in mRNA + H2O = a 5'-end phospho-adenosine-phospho-ribonucleoside in mRNA + beta-nicotinamide D-ribonucleotide + 2 H(+)</text>
        <dbReference type="Rhea" id="RHEA:60876"/>
        <dbReference type="Rhea" id="RHEA-COMP:15698"/>
        <dbReference type="Rhea" id="RHEA-COMP:15719"/>
        <dbReference type="ChEBI" id="CHEBI:14649"/>
        <dbReference type="ChEBI" id="CHEBI:15377"/>
        <dbReference type="ChEBI" id="CHEBI:15378"/>
        <dbReference type="ChEBI" id="CHEBI:144029"/>
        <dbReference type="ChEBI" id="CHEBI:144051"/>
    </reaction>
    <physiologicalReaction direction="left-to-right" evidence="7">
        <dbReference type="Rhea" id="RHEA:60877"/>
    </physiologicalReaction>
</comment>
<protein>
    <submittedName>
        <fullName evidence="10">NUDIX domain-containing protein</fullName>
    </submittedName>
</protein>